<evidence type="ECO:0000313" key="2">
    <source>
        <dbReference type="EMBL" id="KKN04444.1"/>
    </source>
</evidence>
<reference evidence="2" key="1">
    <citation type="journal article" date="2015" name="Nature">
        <title>Complex archaea that bridge the gap between prokaryotes and eukaryotes.</title>
        <authorList>
            <person name="Spang A."/>
            <person name="Saw J.H."/>
            <person name="Jorgensen S.L."/>
            <person name="Zaremba-Niedzwiedzka K."/>
            <person name="Martijn J."/>
            <person name="Lind A.E."/>
            <person name="van Eijk R."/>
            <person name="Schleper C."/>
            <person name="Guy L."/>
            <person name="Ettema T.J."/>
        </authorList>
    </citation>
    <scope>NUCLEOTIDE SEQUENCE</scope>
</reference>
<comment type="caution">
    <text evidence="2">The sequence shown here is derived from an EMBL/GenBank/DDBJ whole genome shotgun (WGS) entry which is preliminary data.</text>
</comment>
<name>A0A0F9MEZ1_9ZZZZ</name>
<dbReference type="EMBL" id="LAZR01004920">
    <property type="protein sequence ID" value="KKN04444.1"/>
    <property type="molecule type" value="Genomic_DNA"/>
</dbReference>
<sequence length="302" mass="34137">MTFSYDFQETEEYGDFVTLTPGRYIFALTKVKKDVSAAGNPKAVVTLAVVAGGNDAYIGGIINQHWPTSGAGAFRFRAMLKALGVNVKDRGKVALEKYIDDKFGARVTLQEGKEKNEAGETVWFHELNAILPPSQYADLLEEDEDEEYEDEEEETEEAEEEETEEDEDEEDEGVSVEDLDEMSLVELKELAEDWEISTKPDKGKKKLTMAQMRRRLAAFIEEAEDEDEGEDEDEEEEEGEDVLTVDDLDNMDLAELREVAKDNEVKLRKPPKGKKQTAARVRKTLVEALFADEDEGDNEEPF</sequence>
<proteinExistence type="predicted"/>
<gene>
    <name evidence="2" type="ORF">LCGC14_1097320</name>
</gene>
<dbReference type="AlphaFoldDB" id="A0A0F9MEZ1"/>
<protein>
    <submittedName>
        <fullName evidence="2">Uncharacterized protein</fullName>
    </submittedName>
</protein>
<accession>A0A0F9MEZ1</accession>
<feature type="region of interest" description="Disordered" evidence="1">
    <location>
        <begin position="142"/>
        <end position="181"/>
    </location>
</feature>
<evidence type="ECO:0000256" key="1">
    <source>
        <dbReference type="SAM" id="MobiDB-lite"/>
    </source>
</evidence>
<feature type="compositionally biased region" description="Acidic residues" evidence="1">
    <location>
        <begin position="221"/>
        <end position="243"/>
    </location>
</feature>
<organism evidence="2">
    <name type="scientific">marine sediment metagenome</name>
    <dbReference type="NCBI Taxonomy" id="412755"/>
    <lineage>
        <taxon>unclassified sequences</taxon>
        <taxon>metagenomes</taxon>
        <taxon>ecological metagenomes</taxon>
    </lineage>
</organism>
<feature type="region of interest" description="Disordered" evidence="1">
    <location>
        <begin position="220"/>
        <end position="243"/>
    </location>
</feature>